<keyword evidence="3" id="KW-1185">Reference proteome</keyword>
<proteinExistence type="predicted"/>
<evidence type="ECO:0000256" key="1">
    <source>
        <dbReference type="SAM" id="MobiDB-lite"/>
    </source>
</evidence>
<feature type="compositionally biased region" description="Basic and acidic residues" evidence="1">
    <location>
        <begin position="91"/>
        <end position="100"/>
    </location>
</feature>
<feature type="transmembrane region" description="Helical" evidence="2">
    <location>
        <begin position="14"/>
        <end position="34"/>
    </location>
</feature>
<evidence type="ECO:0000313" key="4">
    <source>
        <dbReference type="RefSeq" id="XP_017876183.1"/>
    </source>
</evidence>
<dbReference type="PANTHER" id="PTHR22909">
    <property type="entry name" value="GOLGI INTEGRAL MEMBRANE PROTEIN 4"/>
    <property type="match status" value="1"/>
</dbReference>
<organism evidence="3 4">
    <name type="scientific">Ceratina calcarata</name>
    <dbReference type="NCBI Taxonomy" id="156304"/>
    <lineage>
        <taxon>Eukaryota</taxon>
        <taxon>Metazoa</taxon>
        <taxon>Ecdysozoa</taxon>
        <taxon>Arthropoda</taxon>
        <taxon>Hexapoda</taxon>
        <taxon>Insecta</taxon>
        <taxon>Pterygota</taxon>
        <taxon>Neoptera</taxon>
        <taxon>Endopterygota</taxon>
        <taxon>Hymenoptera</taxon>
        <taxon>Apocrita</taxon>
        <taxon>Aculeata</taxon>
        <taxon>Apoidea</taxon>
        <taxon>Anthophila</taxon>
        <taxon>Apidae</taxon>
        <taxon>Ceratina</taxon>
        <taxon>Zadontomerus</taxon>
    </lineage>
</organism>
<dbReference type="RefSeq" id="XP_017876183.1">
    <property type="nucleotide sequence ID" value="XM_018020694.2"/>
</dbReference>
<sequence>MNGSRLGRGRSGRLAVYVGCGLVVLVMVFLYRAATSEMARLRELHIQCAHQQETLAAQLQVIFEYKMRLEKSLAEEKSSNAAVKQELQQRATREKSLRDKDSIEAMQRFNSLQQTYKLLQTEHQDLREECKKHEQQALEDTNRLEATLRDLRTRIRQAKEDKEKALENLKTKFLELDTQKTELEQKYNDMLKSNGNIDSTVEHLRKEVIQLKQELENAKKSLQKATSPSMRIPNPLQPESQSRSGATGNAAQPSPSQQQQSTVATSSMKSIPAVKLETSTPASSGNPVFTSGDKIPIAKPVSKGKLPVGVPPIPVMIDQKPDNQEKQDEAAKKKEEPKQKNNVESKEQEPENGNLVPPFPARRDDPLPDRRESGWFNVGPGVQEIGDENHIRLPGLDAGAERNAEAGDDQYEGVDYDKEPQQKNSDLQLVEGEDEGEDEDDQIDYLHNAKQDKRE</sequence>
<name>A0AAJ7N497_9HYME</name>
<keyword evidence="2" id="KW-0472">Membrane</keyword>
<reference evidence="4" key="1">
    <citation type="submission" date="2025-08" db="UniProtKB">
        <authorList>
            <consortium name="RefSeq"/>
        </authorList>
    </citation>
    <scope>IDENTIFICATION</scope>
    <source>
        <tissue evidence="4">Whole body</tissue>
    </source>
</reference>
<feature type="region of interest" description="Disordered" evidence="1">
    <location>
        <begin position="219"/>
        <end position="455"/>
    </location>
</feature>
<accession>A0AAJ7N497</accession>
<evidence type="ECO:0000256" key="2">
    <source>
        <dbReference type="SAM" id="Phobius"/>
    </source>
</evidence>
<dbReference type="InterPro" id="IPR042336">
    <property type="entry name" value="GOLIM4"/>
</dbReference>
<gene>
    <name evidence="4" type="primary">LOC108622661</name>
</gene>
<keyword evidence="2" id="KW-0812">Transmembrane</keyword>
<feature type="compositionally biased region" description="Low complexity" evidence="1">
    <location>
        <begin position="250"/>
        <end position="267"/>
    </location>
</feature>
<keyword evidence="2" id="KW-1133">Transmembrane helix</keyword>
<feature type="compositionally biased region" description="Polar residues" evidence="1">
    <location>
        <begin position="237"/>
        <end position="249"/>
    </location>
</feature>
<evidence type="ECO:0000313" key="3">
    <source>
        <dbReference type="Proteomes" id="UP000694925"/>
    </source>
</evidence>
<dbReference type="Proteomes" id="UP000694925">
    <property type="component" value="Unplaced"/>
</dbReference>
<dbReference type="GeneID" id="108622661"/>
<feature type="compositionally biased region" description="Basic and acidic residues" evidence="1">
    <location>
        <begin position="319"/>
        <end position="349"/>
    </location>
</feature>
<feature type="compositionally biased region" description="Basic and acidic residues" evidence="1">
    <location>
        <begin position="361"/>
        <end position="373"/>
    </location>
</feature>
<feature type="compositionally biased region" description="Acidic residues" evidence="1">
    <location>
        <begin position="431"/>
        <end position="443"/>
    </location>
</feature>
<dbReference type="AlphaFoldDB" id="A0AAJ7N497"/>
<feature type="compositionally biased region" description="Polar residues" evidence="1">
    <location>
        <begin position="277"/>
        <end position="289"/>
    </location>
</feature>
<protein>
    <submittedName>
        <fullName evidence="4">Golgi integral membrane protein 4-like isoform X1</fullName>
    </submittedName>
</protein>
<feature type="compositionally biased region" description="Polar residues" evidence="1">
    <location>
        <begin position="80"/>
        <end position="90"/>
    </location>
</feature>
<dbReference type="GO" id="GO:0000139">
    <property type="term" value="C:Golgi membrane"/>
    <property type="evidence" value="ECO:0007669"/>
    <property type="project" value="InterPro"/>
</dbReference>
<dbReference type="PANTHER" id="PTHR22909:SF24">
    <property type="entry name" value="GOLGI INTEGRAL MEMBRANE PROTEIN 4-RELATED"/>
    <property type="match status" value="1"/>
</dbReference>
<dbReference type="KEGG" id="ccal:108622661"/>
<feature type="region of interest" description="Disordered" evidence="1">
    <location>
        <begin position="80"/>
        <end position="100"/>
    </location>
</feature>